<sequence length="76" mass="8004">MCVAELGEVPFDEGPNVPIEPAAPEGKPTHVVAFAFETSAINMCRRLGHQAAARDFVKTLRHVAGAVDEAAAYLAA</sequence>
<dbReference type="RefSeq" id="WP_306091798.1">
    <property type="nucleotide sequence ID" value="NZ_CP120992.1"/>
</dbReference>
<organism evidence="1 2">
    <name type="scientific">Streptomyces laculatispora</name>
    <dbReference type="NCBI Taxonomy" id="887464"/>
    <lineage>
        <taxon>Bacteria</taxon>
        <taxon>Bacillati</taxon>
        <taxon>Actinomycetota</taxon>
        <taxon>Actinomycetes</taxon>
        <taxon>Kitasatosporales</taxon>
        <taxon>Streptomycetaceae</taxon>
        <taxon>Streptomyces</taxon>
    </lineage>
</organism>
<dbReference type="Proteomes" id="UP001229952">
    <property type="component" value="Chromosome"/>
</dbReference>
<reference evidence="1 2" key="1">
    <citation type="submission" date="2023-03" db="EMBL/GenBank/DDBJ databases">
        <title>Isolation and description of six Streptomyces strains from soil environments, able to metabolize different microbial glucans.</title>
        <authorList>
            <person name="Widen T."/>
            <person name="Larsbrink J."/>
        </authorList>
    </citation>
    <scope>NUCLEOTIDE SEQUENCE [LARGE SCALE GENOMIC DNA]</scope>
    <source>
        <strain evidence="1 2">Mut2</strain>
    </source>
</reference>
<evidence type="ECO:0000313" key="1">
    <source>
        <dbReference type="EMBL" id="WLQ44511.1"/>
    </source>
</evidence>
<keyword evidence="2" id="KW-1185">Reference proteome</keyword>
<dbReference type="EMBL" id="CP120992">
    <property type="protein sequence ID" value="WLQ44511.1"/>
    <property type="molecule type" value="Genomic_DNA"/>
</dbReference>
<protein>
    <submittedName>
        <fullName evidence="1">Uncharacterized protein</fullName>
    </submittedName>
</protein>
<accession>A0ABY9IC78</accession>
<name>A0ABY9IC78_9ACTN</name>
<evidence type="ECO:0000313" key="2">
    <source>
        <dbReference type="Proteomes" id="UP001229952"/>
    </source>
</evidence>
<gene>
    <name evidence="1" type="ORF">P8A22_34170</name>
</gene>
<proteinExistence type="predicted"/>